<evidence type="ECO:0000313" key="5">
    <source>
        <dbReference type="Proteomes" id="UP000799424"/>
    </source>
</evidence>
<reference evidence="4" key="1">
    <citation type="journal article" date="2020" name="Stud. Mycol.">
        <title>101 Dothideomycetes genomes: a test case for predicting lifestyles and emergence of pathogens.</title>
        <authorList>
            <person name="Haridas S."/>
            <person name="Albert R."/>
            <person name="Binder M."/>
            <person name="Bloem J."/>
            <person name="Labutti K."/>
            <person name="Salamov A."/>
            <person name="Andreopoulos B."/>
            <person name="Baker S."/>
            <person name="Barry K."/>
            <person name="Bills G."/>
            <person name="Bluhm B."/>
            <person name="Cannon C."/>
            <person name="Castanera R."/>
            <person name="Culley D."/>
            <person name="Daum C."/>
            <person name="Ezra D."/>
            <person name="Gonzalez J."/>
            <person name="Henrissat B."/>
            <person name="Kuo A."/>
            <person name="Liang C."/>
            <person name="Lipzen A."/>
            <person name="Lutzoni F."/>
            <person name="Magnuson J."/>
            <person name="Mondo S."/>
            <person name="Nolan M."/>
            <person name="Ohm R."/>
            <person name="Pangilinan J."/>
            <person name="Park H.-J."/>
            <person name="Ramirez L."/>
            <person name="Alfaro M."/>
            <person name="Sun H."/>
            <person name="Tritt A."/>
            <person name="Yoshinaga Y."/>
            <person name="Zwiers L.-H."/>
            <person name="Turgeon B."/>
            <person name="Goodwin S."/>
            <person name="Spatafora J."/>
            <person name="Crous P."/>
            <person name="Grigoriev I."/>
        </authorList>
    </citation>
    <scope>NUCLEOTIDE SEQUENCE</scope>
    <source>
        <strain evidence="4">CBS 113818</strain>
    </source>
</reference>
<organism evidence="4 5">
    <name type="scientific">Ophiobolus disseminans</name>
    <dbReference type="NCBI Taxonomy" id="1469910"/>
    <lineage>
        <taxon>Eukaryota</taxon>
        <taxon>Fungi</taxon>
        <taxon>Dikarya</taxon>
        <taxon>Ascomycota</taxon>
        <taxon>Pezizomycotina</taxon>
        <taxon>Dothideomycetes</taxon>
        <taxon>Pleosporomycetidae</taxon>
        <taxon>Pleosporales</taxon>
        <taxon>Pleosporineae</taxon>
        <taxon>Phaeosphaeriaceae</taxon>
        <taxon>Ophiobolus</taxon>
    </lineage>
</organism>
<dbReference type="EMBL" id="MU006242">
    <property type="protein sequence ID" value="KAF2819886.1"/>
    <property type="molecule type" value="Genomic_DNA"/>
</dbReference>
<dbReference type="PROSITE" id="PS50088">
    <property type="entry name" value="ANK_REPEAT"/>
    <property type="match status" value="3"/>
</dbReference>
<dbReference type="Pfam" id="PF12796">
    <property type="entry name" value="Ank_2"/>
    <property type="match status" value="2"/>
</dbReference>
<feature type="repeat" description="ANK" evidence="3">
    <location>
        <begin position="37"/>
        <end position="69"/>
    </location>
</feature>
<proteinExistence type="predicted"/>
<keyword evidence="1" id="KW-0677">Repeat</keyword>
<dbReference type="GO" id="GO:0004842">
    <property type="term" value="F:ubiquitin-protein transferase activity"/>
    <property type="evidence" value="ECO:0007669"/>
    <property type="project" value="TreeGrafter"/>
</dbReference>
<dbReference type="AlphaFoldDB" id="A0A6A6ZFW0"/>
<feature type="non-terminal residue" evidence="4">
    <location>
        <position position="181"/>
    </location>
</feature>
<dbReference type="PANTHER" id="PTHR24171:SF8">
    <property type="entry name" value="BRCA1-ASSOCIATED RING DOMAIN PROTEIN 1"/>
    <property type="match status" value="1"/>
</dbReference>
<evidence type="ECO:0000256" key="3">
    <source>
        <dbReference type="PROSITE-ProRule" id="PRU00023"/>
    </source>
</evidence>
<dbReference type="InterPro" id="IPR002110">
    <property type="entry name" value="Ankyrin_rpt"/>
</dbReference>
<dbReference type="PANTHER" id="PTHR24171">
    <property type="entry name" value="ANKYRIN REPEAT DOMAIN-CONTAINING PROTEIN 39-RELATED"/>
    <property type="match status" value="1"/>
</dbReference>
<name>A0A6A6ZFW0_9PLEO</name>
<dbReference type="InterPro" id="IPR036770">
    <property type="entry name" value="Ankyrin_rpt-contain_sf"/>
</dbReference>
<dbReference type="GO" id="GO:0085020">
    <property type="term" value="P:protein K6-linked ubiquitination"/>
    <property type="evidence" value="ECO:0007669"/>
    <property type="project" value="TreeGrafter"/>
</dbReference>
<keyword evidence="2 3" id="KW-0040">ANK repeat</keyword>
<sequence length="181" mass="18639">MNKCGHTGIYLASAAGRTGVVKNLLQLGASVAVECGHHGTPLKGACANDHVEIVRLLLDLPDDVNTKEGPFGTPLRAASLMGHDSTVRTLLALGAEVNTIEPFGDALPAAAMKGHLPIATTLNKHNSNLNNHGGYLGIALQAATYRGRYHVVKALLDAGASIDERGLFGDAVSAAVSAGND</sequence>
<dbReference type="Proteomes" id="UP000799424">
    <property type="component" value="Unassembled WGS sequence"/>
</dbReference>
<dbReference type="OrthoDB" id="4772757at2759"/>
<gene>
    <name evidence="4" type="ORF">CC86DRAFT_305972</name>
</gene>
<dbReference type="Gene3D" id="1.25.40.20">
    <property type="entry name" value="Ankyrin repeat-containing domain"/>
    <property type="match status" value="1"/>
</dbReference>
<evidence type="ECO:0000313" key="4">
    <source>
        <dbReference type="EMBL" id="KAF2819886.1"/>
    </source>
</evidence>
<dbReference type="SUPFAM" id="SSF48403">
    <property type="entry name" value="Ankyrin repeat"/>
    <property type="match status" value="1"/>
</dbReference>
<dbReference type="SMART" id="SM00248">
    <property type="entry name" value="ANK"/>
    <property type="match status" value="4"/>
</dbReference>
<keyword evidence="5" id="KW-1185">Reference proteome</keyword>
<feature type="repeat" description="ANK" evidence="3">
    <location>
        <begin position="73"/>
        <end position="102"/>
    </location>
</feature>
<protein>
    <submittedName>
        <fullName evidence="4">Ankyrin</fullName>
    </submittedName>
</protein>
<accession>A0A6A6ZFW0</accession>
<evidence type="ECO:0000256" key="2">
    <source>
        <dbReference type="ARBA" id="ARBA00023043"/>
    </source>
</evidence>
<evidence type="ECO:0000256" key="1">
    <source>
        <dbReference type="ARBA" id="ARBA00022737"/>
    </source>
</evidence>
<feature type="repeat" description="ANK" evidence="3">
    <location>
        <begin position="4"/>
        <end position="36"/>
    </location>
</feature>